<evidence type="ECO:0000313" key="3">
    <source>
        <dbReference type="Proteomes" id="UP000176988"/>
    </source>
</evidence>
<proteinExistence type="predicted"/>
<name>A0A1F7WCF7_9BACT</name>
<organism evidence="2 3">
    <name type="scientific">Candidatus Uhrbacteria bacterium RIFOXYC2_FULL_47_19</name>
    <dbReference type="NCBI Taxonomy" id="1802424"/>
    <lineage>
        <taxon>Bacteria</taxon>
        <taxon>Candidatus Uhriibacteriota</taxon>
    </lineage>
</organism>
<evidence type="ECO:0000256" key="1">
    <source>
        <dbReference type="SAM" id="Phobius"/>
    </source>
</evidence>
<reference evidence="2 3" key="1">
    <citation type="journal article" date="2016" name="Nat. Commun.">
        <title>Thousands of microbial genomes shed light on interconnected biogeochemical processes in an aquifer system.</title>
        <authorList>
            <person name="Anantharaman K."/>
            <person name="Brown C.T."/>
            <person name="Hug L.A."/>
            <person name="Sharon I."/>
            <person name="Castelle C.J."/>
            <person name="Probst A.J."/>
            <person name="Thomas B.C."/>
            <person name="Singh A."/>
            <person name="Wilkins M.J."/>
            <person name="Karaoz U."/>
            <person name="Brodie E.L."/>
            <person name="Williams K.H."/>
            <person name="Hubbard S.S."/>
            <person name="Banfield J.F."/>
        </authorList>
    </citation>
    <scope>NUCLEOTIDE SEQUENCE [LARGE SCALE GENOMIC DNA]</scope>
</reference>
<gene>
    <name evidence="2" type="ORF">A2480_01405</name>
</gene>
<feature type="transmembrane region" description="Helical" evidence="1">
    <location>
        <begin position="51"/>
        <end position="70"/>
    </location>
</feature>
<accession>A0A1F7WCF7</accession>
<protein>
    <submittedName>
        <fullName evidence="2">Uncharacterized protein</fullName>
    </submittedName>
</protein>
<feature type="transmembrane region" description="Helical" evidence="1">
    <location>
        <begin position="110"/>
        <end position="131"/>
    </location>
</feature>
<sequence>MVFKRIKKLIRRSFLPYLADLGRVSFIVLIIVILIGAAVEIVHPGMVFNLLAPQILVGLLILTAGLSLLMPTAPHSIWGRLVFMVIGLVIAISIWRSIGDYFQSTGNDRVPLTVAAVGVTVIIFAAATRIGHRTIEK</sequence>
<dbReference type="STRING" id="1802424.A2480_01405"/>
<keyword evidence="1" id="KW-0472">Membrane</keyword>
<feature type="transmembrane region" description="Helical" evidence="1">
    <location>
        <begin position="77"/>
        <end position="98"/>
    </location>
</feature>
<dbReference type="AlphaFoldDB" id="A0A1F7WCF7"/>
<keyword evidence="1" id="KW-0812">Transmembrane</keyword>
<keyword evidence="1" id="KW-1133">Transmembrane helix</keyword>
<comment type="caution">
    <text evidence="2">The sequence shown here is derived from an EMBL/GenBank/DDBJ whole genome shotgun (WGS) entry which is preliminary data.</text>
</comment>
<evidence type="ECO:0000313" key="2">
    <source>
        <dbReference type="EMBL" id="OGM00506.1"/>
    </source>
</evidence>
<dbReference type="EMBL" id="MGFG01000031">
    <property type="protein sequence ID" value="OGM00506.1"/>
    <property type="molecule type" value="Genomic_DNA"/>
</dbReference>
<dbReference type="Proteomes" id="UP000176988">
    <property type="component" value="Unassembled WGS sequence"/>
</dbReference>
<feature type="transmembrane region" description="Helical" evidence="1">
    <location>
        <begin position="21"/>
        <end position="39"/>
    </location>
</feature>